<evidence type="ECO:0000256" key="2">
    <source>
        <dbReference type="ARBA" id="ARBA00010663"/>
    </source>
</evidence>
<reference evidence="13" key="2">
    <citation type="submission" date="2023-03" db="EMBL/GenBank/DDBJ databases">
        <authorList>
            <person name="Inwood S.N."/>
            <person name="Skelly J.G."/>
            <person name="Guhlin J."/>
            <person name="Harrop T.W.R."/>
            <person name="Goldson S.G."/>
            <person name="Dearden P.K."/>
        </authorList>
    </citation>
    <scope>NUCLEOTIDE SEQUENCE</scope>
    <source>
        <strain evidence="13">Irish</strain>
        <tissue evidence="13">Whole body</tissue>
    </source>
</reference>
<proteinExistence type="inferred from homology"/>
<evidence type="ECO:0000259" key="12">
    <source>
        <dbReference type="PROSITE" id="PS50262"/>
    </source>
</evidence>
<keyword evidence="9 10" id="KW-0807">Transducer</keyword>
<evidence type="ECO:0000313" key="13">
    <source>
        <dbReference type="EMBL" id="KAK0173363.1"/>
    </source>
</evidence>
<accession>A0AA39KTI7</accession>
<dbReference type="AlphaFoldDB" id="A0AA39KTI7"/>
<organism evidence="13 14">
    <name type="scientific">Microctonus aethiopoides</name>
    <dbReference type="NCBI Taxonomy" id="144406"/>
    <lineage>
        <taxon>Eukaryota</taxon>
        <taxon>Metazoa</taxon>
        <taxon>Ecdysozoa</taxon>
        <taxon>Arthropoda</taxon>
        <taxon>Hexapoda</taxon>
        <taxon>Insecta</taxon>
        <taxon>Pterygota</taxon>
        <taxon>Neoptera</taxon>
        <taxon>Endopterygota</taxon>
        <taxon>Hymenoptera</taxon>
        <taxon>Apocrita</taxon>
        <taxon>Ichneumonoidea</taxon>
        <taxon>Braconidae</taxon>
        <taxon>Euphorinae</taxon>
        <taxon>Microctonus</taxon>
    </lineage>
</organism>
<keyword evidence="3" id="KW-1003">Cell membrane</keyword>
<comment type="caution">
    <text evidence="13">The sequence shown here is derived from an EMBL/GenBank/DDBJ whole genome shotgun (WGS) entry which is preliminary data.</text>
</comment>
<dbReference type="InterPro" id="IPR001681">
    <property type="entry name" value="Neurokn_rcpt"/>
</dbReference>
<keyword evidence="8 10" id="KW-0675">Receptor</keyword>
<dbReference type="InterPro" id="IPR017452">
    <property type="entry name" value="GPCR_Rhodpsn_7TM"/>
</dbReference>
<dbReference type="SUPFAM" id="SSF81321">
    <property type="entry name" value="Family A G protein-coupled receptor-like"/>
    <property type="match status" value="1"/>
</dbReference>
<dbReference type="PANTHER" id="PTHR46925:SF2">
    <property type="entry name" value="G-PROTEIN COUPLED RECEPTOR TKR-1-RELATED"/>
    <property type="match status" value="1"/>
</dbReference>
<evidence type="ECO:0000256" key="5">
    <source>
        <dbReference type="ARBA" id="ARBA00022989"/>
    </source>
</evidence>
<evidence type="ECO:0000256" key="11">
    <source>
        <dbReference type="SAM" id="Phobius"/>
    </source>
</evidence>
<reference evidence="13" key="1">
    <citation type="journal article" date="2023" name="bioRxiv">
        <title>Scaffold-level genome assemblies of two parasitoid biocontrol wasps reveal the parthenogenesis mechanism and an associated novel virus.</title>
        <authorList>
            <person name="Inwood S."/>
            <person name="Skelly J."/>
            <person name="Guhlin J."/>
            <person name="Harrop T."/>
            <person name="Goldson S."/>
            <person name="Dearden P."/>
        </authorList>
    </citation>
    <scope>NUCLEOTIDE SEQUENCE</scope>
    <source>
        <strain evidence="13">Irish</strain>
        <tissue evidence="13">Whole body</tissue>
    </source>
</reference>
<dbReference type="GO" id="GO:0005886">
    <property type="term" value="C:plasma membrane"/>
    <property type="evidence" value="ECO:0007669"/>
    <property type="project" value="UniProtKB-SubCell"/>
</dbReference>
<feature type="domain" description="G-protein coupled receptors family 1 profile" evidence="12">
    <location>
        <begin position="67"/>
        <end position="331"/>
    </location>
</feature>
<dbReference type="Proteomes" id="UP001168990">
    <property type="component" value="Unassembled WGS sequence"/>
</dbReference>
<keyword evidence="7 11" id="KW-0472">Membrane</keyword>
<comment type="similarity">
    <text evidence="2 10">Belongs to the G-protein coupled receptor 1 family.</text>
</comment>
<keyword evidence="5 11" id="KW-1133">Transmembrane helix</keyword>
<dbReference type="GO" id="GO:0004995">
    <property type="term" value="F:tachykinin receptor activity"/>
    <property type="evidence" value="ECO:0007669"/>
    <property type="project" value="InterPro"/>
</dbReference>
<feature type="transmembrane region" description="Helical" evidence="11">
    <location>
        <begin position="51"/>
        <end position="76"/>
    </location>
</feature>
<evidence type="ECO:0000256" key="3">
    <source>
        <dbReference type="ARBA" id="ARBA00022475"/>
    </source>
</evidence>
<feature type="transmembrane region" description="Helical" evidence="11">
    <location>
        <begin position="275"/>
        <end position="296"/>
    </location>
</feature>
<dbReference type="EMBL" id="JAQQBS010000002">
    <property type="protein sequence ID" value="KAK0173363.1"/>
    <property type="molecule type" value="Genomic_DNA"/>
</dbReference>
<evidence type="ECO:0000256" key="9">
    <source>
        <dbReference type="ARBA" id="ARBA00023224"/>
    </source>
</evidence>
<keyword evidence="6 10" id="KW-0297">G-protein coupled receptor</keyword>
<dbReference type="PANTHER" id="PTHR46925">
    <property type="entry name" value="G-PROTEIN COUPLED RECEPTOR TKR-1-RELATED"/>
    <property type="match status" value="1"/>
</dbReference>
<dbReference type="PROSITE" id="PS50262">
    <property type="entry name" value="G_PROTEIN_RECEP_F1_2"/>
    <property type="match status" value="1"/>
</dbReference>
<comment type="subcellular location">
    <subcellularLocation>
        <location evidence="1">Cell membrane</location>
        <topology evidence="1">Multi-pass membrane protein</topology>
    </subcellularLocation>
</comment>
<feature type="transmembrane region" description="Helical" evidence="11">
    <location>
        <begin position="164"/>
        <end position="187"/>
    </location>
</feature>
<protein>
    <recommendedName>
        <fullName evidence="12">G-protein coupled receptors family 1 profile domain-containing protein</fullName>
    </recommendedName>
</protein>
<feature type="transmembrane region" description="Helical" evidence="11">
    <location>
        <begin position="220"/>
        <end position="243"/>
    </location>
</feature>
<sequence length="470" mass="53814">MPSYEEIYLSTDVPFNSTSWPDILTMSIAVNDTNSTDADGNKFILPVWRQMIWTFLFVGMITVATGGNLIVIWIVLAHKRMRTVTNYFLVNLSIADAMVSTLNVTFNYCYMLNSHWTFGNLYCKISQFIAVLTICASVFTLMAISIDRYMAIMNPLRPRMGRRLTLCVAVAIWIVGAILSFPMLIYYKTYTQKFDSGEVRIICYGDWPNRDDNGFSYDEYLYNVIFMILTYFLPIGSMTFTYARVGFELWGSQSIGESTQRQLDNIRSKRRVVKMMIVVVVIFAVCWLPFHVYFIVTPYLPEVTNEPYIQELFLAIYWLAMSNSMYNPMIYCWMNSRFRRGFAQFFAWCPWVNVEPEPALSRSEAVTSRYSCTGSPDGHTRISRNGTSTCSSSDRSLCTITSNTPHRDSIINEIEDKINARDGTVTDHQSIHSIDLCEIPKSISTPPILPIDNHLLPSNVTKCSINNLTI</sequence>
<evidence type="ECO:0000256" key="1">
    <source>
        <dbReference type="ARBA" id="ARBA00004651"/>
    </source>
</evidence>
<dbReference type="Pfam" id="PF00001">
    <property type="entry name" value="7tm_1"/>
    <property type="match status" value="1"/>
</dbReference>
<evidence type="ECO:0000256" key="4">
    <source>
        <dbReference type="ARBA" id="ARBA00022692"/>
    </source>
</evidence>
<gene>
    <name evidence="13" type="ORF">PV328_006574</name>
</gene>
<feature type="transmembrane region" description="Helical" evidence="11">
    <location>
        <begin position="125"/>
        <end position="144"/>
    </location>
</feature>
<dbReference type="CDD" id="cd15390">
    <property type="entry name" value="7tmA_TACR"/>
    <property type="match status" value="1"/>
</dbReference>
<dbReference type="Gene3D" id="1.20.1070.10">
    <property type="entry name" value="Rhodopsin 7-helix transmembrane proteins"/>
    <property type="match status" value="1"/>
</dbReference>
<dbReference type="PROSITE" id="PS00237">
    <property type="entry name" value="G_PROTEIN_RECEP_F1_1"/>
    <property type="match status" value="1"/>
</dbReference>
<dbReference type="PRINTS" id="PR00237">
    <property type="entry name" value="GPCRRHODOPSN"/>
</dbReference>
<dbReference type="FunFam" id="1.20.1070.10:FF:000291">
    <property type="entry name" value="Predicted protein"/>
    <property type="match status" value="1"/>
</dbReference>
<keyword evidence="4 10" id="KW-0812">Transmembrane</keyword>
<evidence type="ECO:0000256" key="10">
    <source>
        <dbReference type="RuleBase" id="RU000688"/>
    </source>
</evidence>
<name>A0AA39KTI7_9HYME</name>
<evidence type="ECO:0000256" key="7">
    <source>
        <dbReference type="ARBA" id="ARBA00023136"/>
    </source>
</evidence>
<feature type="transmembrane region" description="Helical" evidence="11">
    <location>
        <begin position="88"/>
        <end position="113"/>
    </location>
</feature>
<evidence type="ECO:0000313" key="14">
    <source>
        <dbReference type="Proteomes" id="UP001168990"/>
    </source>
</evidence>
<keyword evidence="14" id="KW-1185">Reference proteome</keyword>
<dbReference type="SMART" id="SM01381">
    <property type="entry name" value="7TM_GPCR_Srsx"/>
    <property type="match status" value="1"/>
</dbReference>
<dbReference type="PRINTS" id="PR00244">
    <property type="entry name" value="NEUROKININR"/>
</dbReference>
<feature type="transmembrane region" description="Helical" evidence="11">
    <location>
        <begin position="316"/>
        <end position="334"/>
    </location>
</feature>
<evidence type="ECO:0000256" key="6">
    <source>
        <dbReference type="ARBA" id="ARBA00023040"/>
    </source>
</evidence>
<evidence type="ECO:0000256" key="8">
    <source>
        <dbReference type="ARBA" id="ARBA00023170"/>
    </source>
</evidence>
<dbReference type="InterPro" id="IPR000276">
    <property type="entry name" value="GPCR_Rhodpsn"/>
</dbReference>